<keyword evidence="8" id="KW-1185">Reference proteome</keyword>
<comment type="function">
    <text evidence="5">Catalyzes the O-sulfation of tyrosine residues within acidic motifs of polypeptides, using 3'-phosphoadenylyl sulfate (PAPS) as cosubstrate.</text>
</comment>
<dbReference type="GO" id="GO:0005794">
    <property type="term" value="C:Golgi apparatus"/>
    <property type="evidence" value="ECO:0007669"/>
    <property type="project" value="TreeGrafter"/>
</dbReference>
<evidence type="ECO:0000256" key="4">
    <source>
        <dbReference type="ARBA" id="ARBA00048460"/>
    </source>
</evidence>
<reference evidence="7 8" key="1">
    <citation type="submission" date="2022-05" db="EMBL/GenBank/DDBJ databases">
        <authorList>
            <consortium name="Genoscope - CEA"/>
            <person name="William W."/>
        </authorList>
    </citation>
    <scope>NUCLEOTIDE SEQUENCE [LARGE SCALE GENOMIC DNA]</scope>
</reference>
<organism evidence="7 8">
    <name type="scientific">Pocillopora meandrina</name>
    <dbReference type="NCBI Taxonomy" id="46732"/>
    <lineage>
        <taxon>Eukaryota</taxon>
        <taxon>Metazoa</taxon>
        <taxon>Cnidaria</taxon>
        <taxon>Anthozoa</taxon>
        <taxon>Hexacorallia</taxon>
        <taxon>Scleractinia</taxon>
        <taxon>Astrocoeniina</taxon>
        <taxon>Pocilloporidae</taxon>
        <taxon>Pocillopora</taxon>
    </lineage>
</organism>
<evidence type="ECO:0000256" key="5">
    <source>
        <dbReference type="RuleBase" id="RU365018"/>
    </source>
</evidence>
<name>A0AAU9WF66_9CNID</name>
<keyword evidence="6" id="KW-0472">Membrane</keyword>
<dbReference type="Proteomes" id="UP001159428">
    <property type="component" value="Unassembled WGS sequence"/>
</dbReference>
<sequence>FFSEEAPSLSYAEKFLKAYDEVETFVMFIGYPRSSHSLVGAILDAHPEIIIPHEFNLLDKWRRYNLPAFKRKNLLKYKLYFDLHQTSLKQAIFGIRASRNRTVLGGEFTYLYNVPDLWQGGYKNGIKKKLISDLTFRQATICSYLAKYFNEACVVPDKTELSQGLFEVIGDKKGGRTSQLISKDPNSIKQLEEIAKNVGVPMKFIHIVRNPFDNIATMVLRRAGERDNVREEGAKVNSPVILEKLIKIYFNLTQANQRVRERFRDAVIDIPGHETILRPKKTLQKLCDHLGYRIAAYRMFVRSGFLPLLMIGFLSSLFFATYLIIKEKKISPSGRRLVQVLETVTFTENEEAPSLSYAEKLLKAYDEVETFVMFIGYPRSSHSLVGAILDAHPEIIIPHEFNLLEKWRSYNLPAFKRKNLLRYKLYFDLHQTSLKQAIFGIRASRNRTVLGGEFTYLYNVPDLWQGGYKNRIKVIGDKKGGRTSQRISKDPSSIKQLEEIAKNVGVPMKFIHIVRNPFDNIATMVLRRAGERDHVREEGAKVNSPVILENWIKLYFNLTKANQRVRERFGDAVIDIPGHETILRPKKTLQKLCDHLGVTCTEDYIEKCSKILYGSPSVTRDKIVWTEEQKQRVTEQMKNYPFLRDFSIAAYRMFVRKGVLPLLMIGFLSSLFFVTRLIVKEKKISPSGRREVQVLETVTLTKNEEAPSLSYAEKLFKAYDEVETFVMFIGYPRSSHSLVGAILDAHPEIIIPHEFNVLQKWRKYNVPEFQSKNLVRYKLYFDLHQTSTEQAMFGVRASRKRTVLGGELTYLYNVPDLWQGGYKNKIKVIGDKKGGRTSLLISRDPSSIKQLEEIAKNVGVPMKFIHIVRNPFDNIATMVLRGAGERDNVREEGAKMKGSVILEDWIELYFNLTKASQRVRERFGDAVIDIPGHETILRPKETLQKLCDHLGVTCSEEYIEKCSEILYGAPSVTRNKIVWTEEQKQRVTEQMKKYPFLKDFSIAAYRMFVKKAVLPLLMIGFLSSLFFVARLIIKEKKISPSGRRLVQVRETVTLTENEEAHSLSYAEKLFKAYDEVETFVMFIGYPRSSHSLVGAILDAHPEIIIPHEFNVLQKWKRYNLPKFRRKNLIRYKLYFDLHQTSTEQAMFGKRASRKRTVLGGEFTYLYNVPDLWQGGYKNKIKVIGDKKGGRTSLLISKDPSSIKHLDEIAKNVGVPMKFIHIVRNPFDNIATMVLRGAGERDNVREEGTKMNGSVILEDWIELYFNLTKASQRVRERFGDAVIDIPGHETILRPKETLQKLCDHLGVTCSEEYIEKCSKILYGAPSVTRNKIVWTEEQKQRVTEQMKKYPFLKDFSFDDFLS</sequence>
<feature type="non-terminal residue" evidence="7">
    <location>
        <position position="1"/>
    </location>
</feature>
<dbReference type="PANTHER" id="PTHR12788">
    <property type="entry name" value="PROTEIN-TYROSINE SULFOTRANSFERASE 2"/>
    <property type="match status" value="1"/>
</dbReference>
<evidence type="ECO:0000256" key="2">
    <source>
        <dbReference type="ARBA" id="ARBA00013262"/>
    </source>
</evidence>
<evidence type="ECO:0000313" key="8">
    <source>
        <dbReference type="Proteomes" id="UP001159428"/>
    </source>
</evidence>
<dbReference type="PANTHER" id="PTHR12788:SF8">
    <property type="entry name" value="PROTEIN-TYROSINE SULFOTRANSFERASE"/>
    <property type="match status" value="1"/>
</dbReference>
<dbReference type="GO" id="GO:0008476">
    <property type="term" value="F:protein-tyrosine sulfotransferase activity"/>
    <property type="evidence" value="ECO:0007669"/>
    <property type="project" value="UniProtKB-EC"/>
</dbReference>
<comment type="catalytic activity">
    <reaction evidence="4 5">
        <text>L-tyrosyl-[protein] + 3'-phosphoadenylyl sulfate = O-sulfo-L-tyrosine-[protein] + adenosine 3',5'-bisphosphate + H(+)</text>
        <dbReference type="Rhea" id="RHEA:16801"/>
        <dbReference type="Rhea" id="RHEA-COMP:10136"/>
        <dbReference type="Rhea" id="RHEA-COMP:11688"/>
        <dbReference type="ChEBI" id="CHEBI:15378"/>
        <dbReference type="ChEBI" id="CHEBI:46858"/>
        <dbReference type="ChEBI" id="CHEBI:58339"/>
        <dbReference type="ChEBI" id="CHEBI:58343"/>
        <dbReference type="ChEBI" id="CHEBI:65286"/>
        <dbReference type="EC" id="2.8.2.20"/>
    </reaction>
</comment>
<dbReference type="InterPro" id="IPR027417">
    <property type="entry name" value="P-loop_NTPase"/>
</dbReference>
<dbReference type="EC" id="2.8.2.20" evidence="2 5"/>
<comment type="similarity">
    <text evidence="1 5">Belongs to the protein sulfotransferase family.</text>
</comment>
<evidence type="ECO:0000313" key="7">
    <source>
        <dbReference type="EMBL" id="CAH3112346.1"/>
    </source>
</evidence>
<dbReference type="EMBL" id="CALNXJ010000013">
    <property type="protein sequence ID" value="CAH3112346.1"/>
    <property type="molecule type" value="Genomic_DNA"/>
</dbReference>
<evidence type="ECO:0000256" key="6">
    <source>
        <dbReference type="SAM" id="Phobius"/>
    </source>
</evidence>
<dbReference type="InterPro" id="IPR026634">
    <property type="entry name" value="TPST-like"/>
</dbReference>
<protein>
    <recommendedName>
        <fullName evidence="2 5">Protein-tyrosine sulfotransferase</fullName>
        <ecNumber evidence="2 5">2.8.2.20</ecNumber>
    </recommendedName>
</protein>
<feature type="transmembrane region" description="Helical" evidence="6">
    <location>
        <begin position="659"/>
        <end position="679"/>
    </location>
</feature>
<gene>
    <name evidence="7" type="ORF">PMEA_00005105</name>
</gene>
<comment type="caution">
    <text evidence="7">The sequence shown here is derived from an EMBL/GenBank/DDBJ whole genome shotgun (WGS) entry which is preliminary data.</text>
</comment>
<dbReference type="Gene3D" id="3.40.50.300">
    <property type="entry name" value="P-loop containing nucleotide triphosphate hydrolases"/>
    <property type="match status" value="4"/>
</dbReference>
<proteinExistence type="inferred from homology"/>
<feature type="transmembrane region" description="Helical" evidence="6">
    <location>
        <begin position="305"/>
        <end position="325"/>
    </location>
</feature>
<evidence type="ECO:0000256" key="3">
    <source>
        <dbReference type="ARBA" id="ARBA00022679"/>
    </source>
</evidence>
<keyword evidence="6" id="KW-0812">Transmembrane</keyword>
<keyword evidence="6" id="KW-1133">Transmembrane helix</keyword>
<dbReference type="SUPFAM" id="SSF52540">
    <property type="entry name" value="P-loop containing nucleoside triphosphate hydrolases"/>
    <property type="match status" value="4"/>
</dbReference>
<dbReference type="Pfam" id="PF13469">
    <property type="entry name" value="Sulfotransfer_3"/>
    <property type="match status" value="4"/>
</dbReference>
<keyword evidence="3 5" id="KW-0808">Transferase</keyword>
<accession>A0AAU9WF66</accession>
<evidence type="ECO:0000256" key="1">
    <source>
        <dbReference type="ARBA" id="ARBA00009988"/>
    </source>
</evidence>
<feature type="transmembrane region" description="Helical" evidence="6">
    <location>
        <begin position="1012"/>
        <end position="1033"/>
    </location>
</feature>